<evidence type="ECO:0000313" key="2">
    <source>
        <dbReference type="EMBL" id="VVE69212.1"/>
    </source>
</evidence>
<evidence type="ECO:0000313" key="3">
    <source>
        <dbReference type="Proteomes" id="UP000361468"/>
    </source>
</evidence>
<gene>
    <name evidence="2" type="ORF">PPN31119_03210</name>
</gene>
<feature type="compositionally biased region" description="Polar residues" evidence="1">
    <location>
        <begin position="388"/>
        <end position="397"/>
    </location>
</feature>
<keyword evidence="3" id="KW-1185">Reference proteome</keyword>
<dbReference type="EMBL" id="CABPSO010000010">
    <property type="protein sequence ID" value="VVE69212.1"/>
    <property type="molecule type" value="Genomic_DNA"/>
</dbReference>
<organism evidence="2 3">
    <name type="scientific">Pandoraea pnomenusa</name>
    <dbReference type="NCBI Taxonomy" id="93220"/>
    <lineage>
        <taxon>Bacteria</taxon>
        <taxon>Pseudomonadati</taxon>
        <taxon>Pseudomonadota</taxon>
        <taxon>Betaproteobacteria</taxon>
        <taxon>Burkholderiales</taxon>
        <taxon>Burkholderiaceae</taxon>
        <taxon>Pandoraea</taxon>
    </lineage>
</organism>
<feature type="region of interest" description="Disordered" evidence="1">
    <location>
        <begin position="388"/>
        <end position="431"/>
    </location>
</feature>
<comment type="caution">
    <text evidence="2">The sequence shown here is derived from an EMBL/GenBank/DDBJ whole genome shotgun (WGS) entry which is preliminary data.</text>
</comment>
<protein>
    <recommendedName>
        <fullName evidence="4">Bacteriophage protein</fullName>
    </recommendedName>
</protein>
<evidence type="ECO:0008006" key="4">
    <source>
        <dbReference type="Google" id="ProtNLM"/>
    </source>
</evidence>
<proteinExistence type="predicted"/>
<dbReference type="Proteomes" id="UP000361468">
    <property type="component" value="Unassembled WGS sequence"/>
</dbReference>
<accession>A0ABY6WM54</accession>
<dbReference type="RefSeq" id="WP_150646393.1">
    <property type="nucleotide sequence ID" value="NZ_CABPSO010000010.1"/>
</dbReference>
<evidence type="ECO:0000256" key="1">
    <source>
        <dbReference type="SAM" id="MobiDB-lite"/>
    </source>
</evidence>
<name>A0ABY6WM54_9BURK</name>
<reference evidence="2 3" key="1">
    <citation type="submission" date="2019-08" db="EMBL/GenBank/DDBJ databases">
        <authorList>
            <person name="Peeters C."/>
        </authorList>
    </citation>
    <scope>NUCLEOTIDE SEQUENCE [LARGE SCALE GENOMIC DNA]</scope>
    <source>
        <strain evidence="2 3">LMG 31119</strain>
    </source>
</reference>
<sequence>MSEPTIIREFLVALGYKVDEKGLKKFKGGVEDATKSVVRMVATIEGAAIAIGVGVAAFASKLEGLYFVSQRTGATVTSLKAVEFSAKNLGISAETARGSVEALARFMRNNPAGESYIASLGVQTRNANGELRDTVDIMADLGGELAKKPTFLASQYANLLGIDENLLLAMRNGEFSKYLQQYREMAAKTGFDKAANDSHKFMVALRDLGAVWDGFTARLESSLVQRLGPKLTEFQKWFERNGPVIEQRVGDIALAIITAAEAIGPVLGKLIDLFVDLDKSTDGWSTKIIGAIAIFKILGGFQLIGGIWKMVAALRALGGAATAAGAAAGAGGAAAGGGIAAGVASLLSRFAPLARIGGALGLMFHSEALNSGEDKYLADRRKLGMTVSNPDGTTSNVVPPDAAQGAVSPTAGSAPGADKTLPRGLRNNNPGNIRYGKFAQNQGAIGRDSGGFAIFQTAEDGLRALGELLRSYARRGLNTVRGVINRWAPPSENDTGAYVGAVAKRLGVGEDQALNMSDPKVIAGLSAEITRHENGRNPFSPEAILGASGGGARQISVAQTNQTNITVTGVNDPQAAGRAVRDEQVGVNQELTRNLQGALS</sequence>